<name>A0A9Q5I2F5_SANBA</name>
<proteinExistence type="predicted"/>
<dbReference type="Proteomes" id="UP000757232">
    <property type="component" value="Unassembled WGS sequence"/>
</dbReference>
<dbReference type="GO" id="GO:0004029">
    <property type="term" value="F:aldehyde dehydrogenase (NAD+) activity"/>
    <property type="evidence" value="ECO:0007669"/>
    <property type="project" value="TreeGrafter"/>
</dbReference>
<reference evidence="2" key="1">
    <citation type="submission" date="2016-06" db="EMBL/GenBank/DDBJ databases">
        <title>Draft Genome sequence of the fungus Inonotus baumii.</title>
        <authorList>
            <person name="Zhu H."/>
            <person name="Lin W."/>
        </authorList>
    </citation>
    <scope>NUCLEOTIDE SEQUENCE</scope>
    <source>
        <strain evidence="2">821</strain>
    </source>
</reference>
<gene>
    <name evidence="2" type="ORF">A7U60_g2312</name>
</gene>
<comment type="caution">
    <text evidence="2">The sequence shown here is derived from an EMBL/GenBank/DDBJ whole genome shotgun (WGS) entry which is preliminary data.</text>
</comment>
<dbReference type="Gene3D" id="3.40.50.720">
    <property type="entry name" value="NAD(P)-binding Rossmann-like Domain"/>
    <property type="match status" value="1"/>
</dbReference>
<organism evidence="2 3">
    <name type="scientific">Sanghuangporus baumii</name>
    <name type="common">Phellinus baumii</name>
    <dbReference type="NCBI Taxonomy" id="108892"/>
    <lineage>
        <taxon>Eukaryota</taxon>
        <taxon>Fungi</taxon>
        <taxon>Dikarya</taxon>
        <taxon>Basidiomycota</taxon>
        <taxon>Agaricomycotina</taxon>
        <taxon>Agaricomycetes</taxon>
        <taxon>Hymenochaetales</taxon>
        <taxon>Hymenochaetaceae</taxon>
        <taxon>Sanghuangporus</taxon>
    </lineage>
</organism>
<dbReference type="Pfam" id="PF01370">
    <property type="entry name" value="Epimerase"/>
    <property type="match status" value="1"/>
</dbReference>
<dbReference type="PANTHER" id="PTHR48079">
    <property type="entry name" value="PROTEIN YEEZ"/>
    <property type="match status" value="1"/>
</dbReference>
<evidence type="ECO:0000259" key="1">
    <source>
        <dbReference type="Pfam" id="PF01370"/>
    </source>
</evidence>
<dbReference type="EMBL" id="LNZH02000130">
    <property type="protein sequence ID" value="OCB90460.1"/>
    <property type="molecule type" value="Genomic_DNA"/>
</dbReference>
<dbReference type="InterPro" id="IPR051783">
    <property type="entry name" value="NAD(P)-dependent_oxidoreduct"/>
</dbReference>
<dbReference type="InterPro" id="IPR036291">
    <property type="entry name" value="NAD(P)-bd_dom_sf"/>
</dbReference>
<dbReference type="AlphaFoldDB" id="A0A9Q5I2F5"/>
<dbReference type="InterPro" id="IPR001509">
    <property type="entry name" value="Epimerase_deHydtase"/>
</dbReference>
<dbReference type="PANTHER" id="PTHR48079:SF6">
    <property type="entry name" value="NAD(P)-BINDING DOMAIN-CONTAINING PROTEIN-RELATED"/>
    <property type="match status" value="1"/>
</dbReference>
<evidence type="ECO:0000313" key="2">
    <source>
        <dbReference type="EMBL" id="OCB90460.1"/>
    </source>
</evidence>
<evidence type="ECO:0000313" key="3">
    <source>
        <dbReference type="Proteomes" id="UP000757232"/>
    </source>
</evidence>
<keyword evidence="3" id="KW-1185">Reference proteome</keyword>
<dbReference type="SUPFAM" id="SSF51735">
    <property type="entry name" value="NAD(P)-binding Rossmann-fold domains"/>
    <property type="match status" value="1"/>
</dbReference>
<dbReference type="GO" id="GO:0005737">
    <property type="term" value="C:cytoplasm"/>
    <property type="evidence" value="ECO:0007669"/>
    <property type="project" value="TreeGrafter"/>
</dbReference>
<accession>A0A9Q5I2F5</accession>
<dbReference type="OrthoDB" id="2735536at2759"/>
<feature type="domain" description="NAD-dependent epimerase/dehydratase" evidence="1">
    <location>
        <begin position="10"/>
        <end position="99"/>
    </location>
</feature>
<protein>
    <submittedName>
        <fullName evidence="2">NAD-binding protein</fullName>
    </submittedName>
</protein>
<sequence length="105" mass="11563">MPAIQPPAKVLVNGSNGYVGTWMVRTLLYREVSVRAAIQTEYKTAYFCKLLRDEVEQERLEFVIVPDIIAPGAFDGAIKGVDAIIHAASPTHLEADDSDDTNDSR</sequence>